<dbReference type="VEuPathDB" id="FungiDB:I302_04298"/>
<dbReference type="EMBL" id="CP144541">
    <property type="protein sequence ID" value="WVW78958.1"/>
    <property type="molecule type" value="Genomic_DNA"/>
</dbReference>
<dbReference type="RefSeq" id="XP_019047682.1">
    <property type="nucleotide sequence ID" value="XM_019190934.1"/>
</dbReference>
<sequence>MTRTRTAATRKSTSSSSSKAREPTTKTANGITQLDLTKSSKDGSKPKEKTKEKVEKYIPDPSEFMDNSGPLKVQVGEQTVKSDVIRFEADKKIMSTGSFGWSGSKNGKVTLKNGKNVDVSISINVVVQNSSPSKRKATGSKSRTVKGKGKVVGSSSSSRDSD</sequence>
<reference evidence="2" key="3">
    <citation type="submission" date="2014-01" db="EMBL/GenBank/DDBJ databases">
        <title>Evolution of pathogenesis and genome organization in the Tremellales.</title>
        <authorList>
            <person name="Cuomo C."/>
            <person name="Litvintseva A."/>
            <person name="Heitman J."/>
            <person name="Chen Y."/>
            <person name="Sun S."/>
            <person name="Springer D."/>
            <person name="Dromer F."/>
            <person name="Young S."/>
            <person name="Zeng Q."/>
            <person name="Chapman S."/>
            <person name="Gujja S."/>
            <person name="Saif S."/>
            <person name="Birren B."/>
        </authorList>
    </citation>
    <scope>NUCLEOTIDE SEQUENCE</scope>
    <source>
        <strain evidence="2">CBS 10118</strain>
    </source>
</reference>
<dbReference type="OrthoDB" id="2565267at2759"/>
<feature type="compositionally biased region" description="Basic and acidic residues" evidence="1">
    <location>
        <begin position="38"/>
        <end position="58"/>
    </location>
</feature>
<evidence type="ECO:0000256" key="1">
    <source>
        <dbReference type="SAM" id="MobiDB-lite"/>
    </source>
</evidence>
<reference evidence="2" key="1">
    <citation type="submission" date="2013-07" db="EMBL/GenBank/DDBJ databases">
        <title>The Genome Sequence of Cryptococcus bestiolae CBS10118.</title>
        <authorList>
            <consortium name="The Broad Institute Genome Sequencing Platform"/>
            <person name="Cuomo C."/>
            <person name="Litvintseva A."/>
            <person name="Chen Y."/>
            <person name="Heitman J."/>
            <person name="Sun S."/>
            <person name="Springer D."/>
            <person name="Dromer F."/>
            <person name="Young S.K."/>
            <person name="Zeng Q."/>
            <person name="Gargeya S."/>
            <person name="Fitzgerald M."/>
            <person name="Abouelleil A."/>
            <person name="Alvarado L."/>
            <person name="Berlin A.M."/>
            <person name="Chapman S.B."/>
            <person name="Dewar J."/>
            <person name="Goldberg J."/>
            <person name="Griggs A."/>
            <person name="Gujja S."/>
            <person name="Hansen M."/>
            <person name="Howarth C."/>
            <person name="Imamovic A."/>
            <person name="Larimer J."/>
            <person name="McCowan C."/>
            <person name="Murphy C."/>
            <person name="Pearson M."/>
            <person name="Priest M."/>
            <person name="Roberts A."/>
            <person name="Saif S."/>
            <person name="Shea T."/>
            <person name="Sykes S."/>
            <person name="Wortman J."/>
            <person name="Nusbaum C."/>
            <person name="Birren B."/>
        </authorList>
    </citation>
    <scope>NUCLEOTIDE SEQUENCE [LARGE SCALE GENOMIC DNA]</scope>
    <source>
        <strain evidence="2">CBS 10118</strain>
    </source>
</reference>
<evidence type="ECO:0000313" key="4">
    <source>
        <dbReference type="Proteomes" id="UP000092730"/>
    </source>
</evidence>
<dbReference type="GeneID" id="30208697"/>
<dbReference type="KEGG" id="kbi:30208697"/>
<protein>
    <submittedName>
        <fullName evidence="2">Uncharacterized protein</fullName>
    </submittedName>
</protein>
<evidence type="ECO:0000313" key="2">
    <source>
        <dbReference type="EMBL" id="OCF26612.1"/>
    </source>
</evidence>
<organism evidence="2">
    <name type="scientific">Kwoniella bestiolae CBS 10118</name>
    <dbReference type="NCBI Taxonomy" id="1296100"/>
    <lineage>
        <taxon>Eukaryota</taxon>
        <taxon>Fungi</taxon>
        <taxon>Dikarya</taxon>
        <taxon>Basidiomycota</taxon>
        <taxon>Agaricomycotina</taxon>
        <taxon>Tremellomycetes</taxon>
        <taxon>Tremellales</taxon>
        <taxon>Cryptococcaceae</taxon>
        <taxon>Kwoniella</taxon>
    </lineage>
</organism>
<feature type="compositionally biased region" description="Polar residues" evidence="1">
    <location>
        <begin position="25"/>
        <end position="37"/>
    </location>
</feature>
<feature type="compositionally biased region" description="Low complexity" evidence="1">
    <location>
        <begin position="151"/>
        <end position="162"/>
    </location>
</feature>
<evidence type="ECO:0000313" key="3">
    <source>
        <dbReference type="EMBL" id="WVW78958.1"/>
    </source>
</evidence>
<feature type="region of interest" description="Disordered" evidence="1">
    <location>
        <begin position="1"/>
        <end position="69"/>
    </location>
</feature>
<gene>
    <name evidence="2" type="ORF">I302_04298</name>
    <name evidence="3" type="ORF">I302_100921</name>
</gene>
<dbReference type="EMBL" id="KI894020">
    <property type="protein sequence ID" value="OCF26612.1"/>
    <property type="molecule type" value="Genomic_DNA"/>
</dbReference>
<reference evidence="3" key="2">
    <citation type="submission" date="2013-07" db="EMBL/GenBank/DDBJ databases">
        <authorList>
            <consortium name="The Broad Institute Genome Sequencing Platform"/>
            <person name="Cuomo C."/>
            <person name="Litvintseva A."/>
            <person name="Chen Y."/>
            <person name="Heitman J."/>
            <person name="Sun S."/>
            <person name="Springer D."/>
            <person name="Dromer F."/>
            <person name="Young S.K."/>
            <person name="Zeng Q."/>
            <person name="Gargeya S."/>
            <person name="Fitzgerald M."/>
            <person name="Abouelleil A."/>
            <person name="Alvarado L."/>
            <person name="Berlin A.M."/>
            <person name="Chapman S.B."/>
            <person name="Dewar J."/>
            <person name="Goldberg J."/>
            <person name="Griggs A."/>
            <person name="Gujja S."/>
            <person name="Hansen M."/>
            <person name="Howarth C."/>
            <person name="Imamovic A."/>
            <person name="Larimer J."/>
            <person name="McCowan C."/>
            <person name="Murphy C."/>
            <person name="Pearson M."/>
            <person name="Priest M."/>
            <person name="Roberts A."/>
            <person name="Saif S."/>
            <person name="Shea T."/>
            <person name="Sykes S."/>
            <person name="Wortman J."/>
            <person name="Nusbaum C."/>
            <person name="Birren B."/>
        </authorList>
    </citation>
    <scope>NUCLEOTIDE SEQUENCE</scope>
    <source>
        <strain evidence="3">CBS 10118</strain>
    </source>
</reference>
<feature type="compositionally biased region" description="Low complexity" evidence="1">
    <location>
        <begin position="1"/>
        <end position="18"/>
    </location>
</feature>
<feature type="region of interest" description="Disordered" evidence="1">
    <location>
        <begin position="129"/>
        <end position="162"/>
    </location>
</feature>
<dbReference type="AlphaFoldDB" id="A0A1B9G6J2"/>
<name>A0A1B9G6J2_9TREE</name>
<reference evidence="3" key="4">
    <citation type="submission" date="2024-02" db="EMBL/GenBank/DDBJ databases">
        <title>Comparative genomics of Cryptococcus and Kwoniella reveals pathogenesis evolution and contrasting modes of karyotype evolution via chromosome fusion or intercentromeric recombination.</title>
        <authorList>
            <person name="Coelho M.A."/>
            <person name="David-Palma M."/>
            <person name="Shea T."/>
            <person name="Bowers K."/>
            <person name="McGinley-Smith S."/>
            <person name="Mohammad A.W."/>
            <person name="Gnirke A."/>
            <person name="Yurkov A.M."/>
            <person name="Nowrousian M."/>
            <person name="Sun S."/>
            <person name="Cuomo C.A."/>
            <person name="Heitman J."/>
        </authorList>
    </citation>
    <scope>NUCLEOTIDE SEQUENCE</scope>
    <source>
        <strain evidence="3">CBS 10118</strain>
    </source>
</reference>
<accession>A0A1B9G6J2</accession>
<proteinExistence type="predicted"/>
<keyword evidence="4" id="KW-1185">Reference proteome</keyword>
<dbReference type="Proteomes" id="UP000092730">
    <property type="component" value="Chromosome 1"/>
</dbReference>
<feature type="compositionally biased region" description="Basic residues" evidence="1">
    <location>
        <begin position="133"/>
        <end position="149"/>
    </location>
</feature>